<dbReference type="Proteomes" id="UP000054995">
    <property type="component" value="Unassembled WGS sequence"/>
</dbReference>
<reference evidence="1 2" key="1">
    <citation type="submission" date="2015-01" db="EMBL/GenBank/DDBJ databases">
        <title>Evolution of Trichinella species and genotypes.</title>
        <authorList>
            <person name="Korhonen P.K."/>
            <person name="Edoardo P."/>
            <person name="Giuseppe L.R."/>
            <person name="Gasser R.B."/>
        </authorList>
    </citation>
    <scope>NUCLEOTIDE SEQUENCE [LARGE SCALE GENOMIC DNA]</scope>
    <source>
        <strain evidence="1">ISS470</strain>
    </source>
</reference>
<accession>A0A0V1FVW6</accession>
<gene>
    <name evidence="1" type="ORF">T4D_16614</name>
</gene>
<keyword evidence="2" id="KW-1185">Reference proteome</keyword>
<dbReference type="AlphaFoldDB" id="A0A0V1FVW6"/>
<name>A0A0V1FVW6_TRIPS</name>
<proteinExistence type="predicted"/>
<evidence type="ECO:0000313" key="1">
    <source>
        <dbReference type="EMBL" id="KRY90198.1"/>
    </source>
</evidence>
<protein>
    <submittedName>
        <fullName evidence="1">Uncharacterized protein</fullName>
    </submittedName>
</protein>
<sequence>MLNDLLQSCIEIETLSIHSLLIAKKSNHMRMAFNRVFFWQFDNTSGKADIENHCHKIEVCVDGLLRKVL</sequence>
<comment type="caution">
    <text evidence="1">The sequence shown here is derived from an EMBL/GenBank/DDBJ whole genome shotgun (WGS) entry which is preliminary data.</text>
</comment>
<dbReference type="EMBL" id="JYDT01000024">
    <property type="protein sequence ID" value="KRY90198.1"/>
    <property type="molecule type" value="Genomic_DNA"/>
</dbReference>
<organism evidence="1 2">
    <name type="scientific">Trichinella pseudospiralis</name>
    <name type="common">Parasitic roundworm</name>
    <dbReference type="NCBI Taxonomy" id="6337"/>
    <lineage>
        <taxon>Eukaryota</taxon>
        <taxon>Metazoa</taxon>
        <taxon>Ecdysozoa</taxon>
        <taxon>Nematoda</taxon>
        <taxon>Enoplea</taxon>
        <taxon>Dorylaimia</taxon>
        <taxon>Trichinellida</taxon>
        <taxon>Trichinellidae</taxon>
        <taxon>Trichinella</taxon>
    </lineage>
</organism>
<evidence type="ECO:0000313" key="2">
    <source>
        <dbReference type="Proteomes" id="UP000054995"/>
    </source>
</evidence>